<keyword evidence="5" id="KW-1185">Reference proteome</keyword>
<dbReference type="Pfam" id="PF14292">
    <property type="entry name" value="SusE"/>
    <property type="match status" value="1"/>
</dbReference>
<evidence type="ECO:0000256" key="1">
    <source>
        <dbReference type="SAM" id="SignalP"/>
    </source>
</evidence>
<feature type="signal peptide" evidence="1">
    <location>
        <begin position="1"/>
        <end position="22"/>
    </location>
</feature>
<dbReference type="GO" id="GO:2001070">
    <property type="term" value="F:starch binding"/>
    <property type="evidence" value="ECO:0007669"/>
    <property type="project" value="InterPro"/>
</dbReference>
<reference evidence="4 5" key="1">
    <citation type="submission" date="2020-02" db="EMBL/GenBank/DDBJ databases">
        <title>Flavobacteriaceae Psychroflexus bacterium YR1-1, complete genome.</title>
        <authorList>
            <person name="Li Y."/>
            <person name="Wu S."/>
        </authorList>
    </citation>
    <scope>NUCLEOTIDE SEQUENCE [LARGE SCALE GENOMIC DNA]</scope>
    <source>
        <strain evidence="4 5">YR1-1</strain>
    </source>
</reference>
<dbReference type="Proteomes" id="UP000478505">
    <property type="component" value="Unassembled WGS sequence"/>
</dbReference>
<protein>
    <submittedName>
        <fullName evidence="4">SusF/SusE family outer membrane protein</fullName>
    </submittedName>
</protein>
<gene>
    <name evidence="4" type="ORF">G3567_08330</name>
</gene>
<dbReference type="InterPro" id="IPR025970">
    <property type="entry name" value="SusE"/>
</dbReference>
<sequence>MKNKILKLMMVFFAIVAFNACSDDDTIEFTTQAPPEQISFTNDFSSEYLLSPLIAQNNAERFTWEAPDFGVPTPVTYELQGSIDFEFTTPVVLAETTNQQAAITVGQLLSLADAAGIDNDPGTENPDTGELFFRVRAQIGTENAENSPETTSEVTTLMVTIISTGGPEPLPVLPNLYLVGSSVASGWDNNNNNFPMVRNPDNENVFTYTGRFINGEFKLLEERGAWQPQWGLQDGSLETSEDLGGDPGAFAIADGDGYYTLEVDTENKTHSIAPFDAAGSATYNTVGLIGFGTTGTDEGWNQDIDMTQSTFDPHIWYISEIALFDGEVKFRAEDDWGVNWGGNTEFSGYGSINGPNIPTTAGTYEVWFNDLTGNYMLIAIVE</sequence>
<keyword evidence="1" id="KW-0732">Signal</keyword>
<organism evidence="4 5">
    <name type="scientific">Psychroflexus aurantiacus</name>
    <dbReference type="NCBI Taxonomy" id="2709310"/>
    <lineage>
        <taxon>Bacteria</taxon>
        <taxon>Pseudomonadati</taxon>
        <taxon>Bacteroidota</taxon>
        <taxon>Flavobacteriia</taxon>
        <taxon>Flavobacteriales</taxon>
        <taxon>Flavobacteriaceae</taxon>
        <taxon>Psychroflexus</taxon>
    </lineage>
</organism>
<dbReference type="EMBL" id="JAAIKD010000004">
    <property type="protein sequence ID" value="NEV94150.1"/>
    <property type="molecule type" value="Genomic_DNA"/>
</dbReference>
<feature type="domain" description="Outer membrane protein SusF/SusE-like C-terminal" evidence="3">
    <location>
        <begin position="175"/>
        <end position="269"/>
    </location>
</feature>
<comment type="caution">
    <text evidence="4">The sequence shown here is derived from an EMBL/GenBank/DDBJ whole genome shotgun (WGS) entry which is preliminary data.</text>
</comment>
<accession>A0A6B3R3M6</accession>
<proteinExistence type="predicted"/>
<name>A0A6B3R3M6_9FLAO</name>
<evidence type="ECO:0000259" key="2">
    <source>
        <dbReference type="Pfam" id="PF14292"/>
    </source>
</evidence>
<feature type="domain" description="SusE outer membrane protein" evidence="2">
    <location>
        <begin position="26"/>
        <end position="119"/>
    </location>
</feature>
<evidence type="ECO:0000259" key="3">
    <source>
        <dbReference type="Pfam" id="PF16411"/>
    </source>
</evidence>
<evidence type="ECO:0000313" key="5">
    <source>
        <dbReference type="Proteomes" id="UP000478505"/>
    </source>
</evidence>
<dbReference type="Pfam" id="PF16411">
    <property type="entry name" value="SusF_SusE"/>
    <property type="match status" value="1"/>
</dbReference>
<evidence type="ECO:0000313" key="4">
    <source>
        <dbReference type="EMBL" id="NEV94150.1"/>
    </source>
</evidence>
<dbReference type="Gene3D" id="2.60.40.3620">
    <property type="match status" value="2"/>
</dbReference>
<dbReference type="GO" id="GO:0019867">
    <property type="term" value="C:outer membrane"/>
    <property type="evidence" value="ECO:0007669"/>
    <property type="project" value="InterPro"/>
</dbReference>
<dbReference type="InterPro" id="IPR032187">
    <property type="entry name" value="SusF/SusE-like_C"/>
</dbReference>
<feature type="chain" id="PRO_5025646399" evidence="1">
    <location>
        <begin position="23"/>
        <end position="382"/>
    </location>
</feature>
<dbReference type="AlphaFoldDB" id="A0A6B3R3M6"/>